<dbReference type="Proteomes" id="UP000710849">
    <property type="component" value="Unassembled WGS sequence"/>
</dbReference>
<proteinExistence type="predicted"/>
<evidence type="ECO:0000313" key="1">
    <source>
        <dbReference type="EMBL" id="KAF7939335.1"/>
    </source>
</evidence>
<dbReference type="EMBL" id="RCSW01000014">
    <property type="protein sequence ID" value="KAF7939335.1"/>
    <property type="molecule type" value="Genomic_DNA"/>
</dbReference>
<comment type="caution">
    <text evidence="1">The sequence shown here is derived from an EMBL/GenBank/DDBJ whole genome shotgun (WGS) entry which is preliminary data.</text>
</comment>
<organism evidence="1 2">
    <name type="scientific">Botrytis byssoidea</name>
    <dbReference type="NCBI Taxonomy" id="139641"/>
    <lineage>
        <taxon>Eukaryota</taxon>
        <taxon>Fungi</taxon>
        <taxon>Dikarya</taxon>
        <taxon>Ascomycota</taxon>
        <taxon>Pezizomycotina</taxon>
        <taxon>Leotiomycetes</taxon>
        <taxon>Helotiales</taxon>
        <taxon>Sclerotiniaceae</taxon>
        <taxon>Botrytis</taxon>
    </lineage>
</organism>
<gene>
    <name evidence="1" type="ORF">EAE97_007415</name>
</gene>
<sequence>MCGGLKLNRRTSTFPRFKTSFTHRASEILPADSAEVLVTIWIRVHRGENDQCLYIDFDSQLGPLCVNFSTAETTGTACTVLPACVGATVCVFVFSLLCGA</sequence>
<protein>
    <submittedName>
        <fullName evidence="1">Uncharacterized protein</fullName>
    </submittedName>
</protein>
<dbReference type="RefSeq" id="XP_038731415.1">
    <property type="nucleotide sequence ID" value="XM_038877930.1"/>
</dbReference>
<evidence type="ECO:0000313" key="2">
    <source>
        <dbReference type="Proteomes" id="UP000710849"/>
    </source>
</evidence>
<dbReference type="GeneID" id="62151004"/>
<name>A0A9P5ILS3_9HELO</name>
<reference evidence="1 2" key="1">
    <citation type="journal article" date="2020" name="Genome Biol. Evol.">
        <title>Comparative genomics of Sclerotiniaceae.</title>
        <authorList>
            <person name="Valero Jimenez C.A."/>
            <person name="Steentjes M."/>
            <person name="Scholten O.E."/>
            <person name="Van Kan J.A.L."/>
        </authorList>
    </citation>
    <scope>NUCLEOTIDE SEQUENCE [LARGE SCALE GENOMIC DNA]</scope>
    <source>
        <strain evidence="1 2">MUCL 94</strain>
    </source>
</reference>
<accession>A0A9P5ILS3</accession>
<keyword evidence="2" id="KW-1185">Reference proteome</keyword>
<dbReference type="AlphaFoldDB" id="A0A9P5ILS3"/>